<keyword evidence="1" id="KW-0472">Membrane</keyword>
<organism evidence="2">
    <name type="scientific">marine sediment metagenome</name>
    <dbReference type="NCBI Taxonomy" id="412755"/>
    <lineage>
        <taxon>unclassified sequences</taxon>
        <taxon>metagenomes</taxon>
        <taxon>ecological metagenomes</taxon>
    </lineage>
</organism>
<protein>
    <recommendedName>
        <fullName evidence="3">I-spanin</fullName>
    </recommendedName>
</protein>
<accession>A0A0F9KR84</accession>
<keyword evidence="1" id="KW-1133">Transmembrane helix</keyword>
<feature type="transmembrane region" description="Helical" evidence="1">
    <location>
        <begin position="12"/>
        <end position="30"/>
    </location>
</feature>
<evidence type="ECO:0008006" key="3">
    <source>
        <dbReference type="Google" id="ProtNLM"/>
    </source>
</evidence>
<evidence type="ECO:0000256" key="1">
    <source>
        <dbReference type="SAM" id="Phobius"/>
    </source>
</evidence>
<evidence type="ECO:0000313" key="2">
    <source>
        <dbReference type="EMBL" id="KKM17935.1"/>
    </source>
</evidence>
<reference evidence="2" key="1">
    <citation type="journal article" date="2015" name="Nature">
        <title>Complex archaea that bridge the gap between prokaryotes and eukaryotes.</title>
        <authorList>
            <person name="Spang A."/>
            <person name="Saw J.H."/>
            <person name="Jorgensen S.L."/>
            <person name="Zaremba-Niedzwiedzka K."/>
            <person name="Martijn J."/>
            <person name="Lind A.E."/>
            <person name="van Eijk R."/>
            <person name="Schleper C."/>
            <person name="Guy L."/>
            <person name="Ettema T.J."/>
        </authorList>
    </citation>
    <scope>NUCLEOTIDE SEQUENCE</scope>
</reference>
<proteinExistence type="predicted"/>
<comment type="caution">
    <text evidence="2">The sequence shown here is derived from an EMBL/GenBank/DDBJ whole genome shotgun (WGS) entry which is preliminary data.</text>
</comment>
<dbReference type="EMBL" id="LAZR01014337">
    <property type="protein sequence ID" value="KKM17935.1"/>
    <property type="molecule type" value="Genomic_DNA"/>
</dbReference>
<name>A0A0F9KR84_9ZZZZ</name>
<keyword evidence="1" id="KW-0812">Transmembrane</keyword>
<sequence>MFGIGGISKYLIGGLGLALVIALGGSYLVVKMKNNQIAVLNQDVATATANNATLKATIGEQNNSITRLEETRAKDQEKILLLAQKSHEAAREVEDLKSKFRRHDLNHLSLRKPGLIENIINKGTKKVHRELENLTDPQGGGK</sequence>
<dbReference type="AlphaFoldDB" id="A0A0F9KR84"/>
<gene>
    <name evidence="2" type="ORF">LCGC14_1670760</name>
</gene>